<protein>
    <submittedName>
        <fullName evidence="1">Uncharacterized protein</fullName>
    </submittedName>
</protein>
<dbReference type="Proteomes" id="UP000325787">
    <property type="component" value="Chromosome"/>
</dbReference>
<accession>A0A5Q0H140</accession>
<sequence length="137" mass="14736">MTPLEVRLHVVRDLVRVALVNTGDATVVVAGRLAVGYEGGTDRELYAVLRDPVTGEAVGGPAQLYHRAPHPADDLRPLAPGQRAGTAFRLGDWYTHPAGALEVSVVYDPTEVARRFPGVHRDRVVSDAVRVDLPGNP</sequence>
<proteinExistence type="predicted"/>
<dbReference type="OrthoDB" id="9950045at2"/>
<evidence type="ECO:0000313" key="2">
    <source>
        <dbReference type="Proteomes" id="UP000325787"/>
    </source>
</evidence>
<dbReference type="RefSeq" id="WP_033429436.1">
    <property type="nucleotide sequence ID" value="NZ_CP034550.1"/>
</dbReference>
<dbReference type="KEGG" id="ssyi:EKG83_23030"/>
<keyword evidence="2" id="KW-1185">Reference proteome</keyword>
<reference evidence="2" key="1">
    <citation type="journal article" date="2021" name="Curr. Microbiol.">
        <title>Complete genome of nocamycin-producing strain Saccharothrix syringae NRRL B-16468 reveals the biosynthetic potential for secondary metabolites.</title>
        <authorList>
            <person name="Mo X."/>
            <person name="Yang S."/>
        </authorList>
    </citation>
    <scope>NUCLEOTIDE SEQUENCE [LARGE SCALE GENOMIC DNA]</scope>
    <source>
        <strain evidence="2">ATCC 51364 / DSM 43886 / JCM 6844 / KCTC 9398 / NBRC 14523 / NRRL B-16468 / INA 2240</strain>
    </source>
</reference>
<organism evidence="1 2">
    <name type="scientific">Saccharothrix syringae</name>
    <name type="common">Nocardiopsis syringae</name>
    <dbReference type="NCBI Taxonomy" id="103733"/>
    <lineage>
        <taxon>Bacteria</taxon>
        <taxon>Bacillati</taxon>
        <taxon>Actinomycetota</taxon>
        <taxon>Actinomycetes</taxon>
        <taxon>Pseudonocardiales</taxon>
        <taxon>Pseudonocardiaceae</taxon>
        <taxon>Saccharothrix</taxon>
    </lineage>
</organism>
<name>A0A5Q0H140_SACSY</name>
<dbReference type="EMBL" id="CP034550">
    <property type="protein sequence ID" value="QFZ19918.1"/>
    <property type="molecule type" value="Genomic_DNA"/>
</dbReference>
<dbReference type="AlphaFoldDB" id="A0A5Q0H140"/>
<evidence type="ECO:0000313" key="1">
    <source>
        <dbReference type="EMBL" id="QFZ19918.1"/>
    </source>
</evidence>
<gene>
    <name evidence="1" type="ORF">EKG83_23030</name>
</gene>